<dbReference type="Pfam" id="PF15144">
    <property type="entry name" value="DUF4576"/>
    <property type="match status" value="1"/>
</dbReference>
<dbReference type="RefSeq" id="XP_012880950.1">
    <property type="nucleotide sequence ID" value="XM_013025496.1"/>
</dbReference>
<feature type="chain" id="PRO_5010193385" evidence="2">
    <location>
        <begin position="24"/>
        <end position="75"/>
    </location>
</feature>
<evidence type="ECO:0000256" key="2">
    <source>
        <dbReference type="SAM" id="SignalP"/>
    </source>
</evidence>
<dbReference type="InParanoid" id="A0A1S3FX37"/>
<evidence type="ECO:0000313" key="4">
    <source>
        <dbReference type="RefSeq" id="XP_012880950.1"/>
    </source>
</evidence>
<organism evidence="3 4">
    <name type="scientific">Dipodomys ordii</name>
    <name type="common">Ord's kangaroo rat</name>
    <dbReference type="NCBI Taxonomy" id="10020"/>
    <lineage>
        <taxon>Eukaryota</taxon>
        <taxon>Metazoa</taxon>
        <taxon>Chordata</taxon>
        <taxon>Craniata</taxon>
        <taxon>Vertebrata</taxon>
        <taxon>Euteleostomi</taxon>
        <taxon>Mammalia</taxon>
        <taxon>Eutheria</taxon>
        <taxon>Euarchontoglires</taxon>
        <taxon>Glires</taxon>
        <taxon>Rodentia</taxon>
        <taxon>Castorimorpha</taxon>
        <taxon>Heteromyidae</taxon>
        <taxon>Dipodomyinae</taxon>
        <taxon>Dipodomys</taxon>
    </lineage>
</organism>
<dbReference type="OrthoDB" id="9539876at2759"/>
<keyword evidence="3" id="KW-1185">Reference proteome</keyword>
<protein>
    <submittedName>
        <fullName evidence="4">Uncharacterized protein C5orf46 homolog</fullName>
    </submittedName>
</protein>
<gene>
    <name evidence="4" type="primary">LOC105992577</name>
</gene>
<dbReference type="InterPro" id="IPR027950">
    <property type="entry name" value="DUF4576"/>
</dbReference>
<evidence type="ECO:0000256" key="1">
    <source>
        <dbReference type="SAM" id="MobiDB-lite"/>
    </source>
</evidence>
<proteinExistence type="predicted"/>
<sequence length="75" mass="8249">MAVSGLRQTIVLGLLVLILTCHAEDKPSDNSEDKHDDKPDDSGKETDFPKFLSILGTEIIENAFDFILRSMRGGS</sequence>
<accession>A0A1S3FX37</accession>
<dbReference type="GeneID" id="105992577"/>
<dbReference type="KEGG" id="dord:105992577"/>
<dbReference type="AlphaFoldDB" id="A0A1S3FX37"/>
<name>A0A1S3FX37_DIPOR</name>
<dbReference type="PANTHER" id="PTHR37864">
    <property type="entry name" value="SIMILAR TO AVLV472"/>
    <property type="match status" value="1"/>
</dbReference>
<dbReference type="Proteomes" id="UP000081671">
    <property type="component" value="Unplaced"/>
</dbReference>
<reference evidence="4" key="1">
    <citation type="submission" date="2025-08" db="UniProtKB">
        <authorList>
            <consortium name="RefSeq"/>
        </authorList>
    </citation>
    <scope>IDENTIFICATION</scope>
    <source>
        <tissue evidence="4">Kidney</tissue>
    </source>
</reference>
<dbReference type="PANTHER" id="PTHR37864:SF1">
    <property type="entry name" value="SIMILAR TO AVLV472"/>
    <property type="match status" value="1"/>
</dbReference>
<keyword evidence="2" id="KW-0732">Signal</keyword>
<feature type="region of interest" description="Disordered" evidence="1">
    <location>
        <begin position="25"/>
        <end position="47"/>
    </location>
</feature>
<evidence type="ECO:0000313" key="3">
    <source>
        <dbReference type="Proteomes" id="UP000081671"/>
    </source>
</evidence>
<dbReference type="FunCoup" id="A0A1S3FX37">
    <property type="interactions" value="2"/>
</dbReference>
<dbReference type="STRING" id="10020.ENSDORP00000003252"/>
<feature type="signal peptide" evidence="2">
    <location>
        <begin position="1"/>
        <end position="23"/>
    </location>
</feature>